<evidence type="ECO:0000256" key="2">
    <source>
        <dbReference type="ARBA" id="ARBA00004687"/>
    </source>
</evidence>
<sequence>MSSLKQLKEQFVSDLLGGSIEEIYVVTSVALTSYLAYKLIKGSTLQLPILYDFIINVLTILTAITIYSGNPVTLHYAIIIPAVTIFIVSHFIRNSNLNKRLPKGQRESDNSVDDDRDDGAIEVTNTDVLLPKKSFLTAYRSHMLIITNLCILAVDFNVFPRRFAKVETWGTSMMDLGVGSFVFSMGLVNSRQLIKNYTEYKFNIKSYFKIIKTNAIKALPVLVLGIVRFVSVKKLEYQEHVTEYGIHWNFFITLGMLPILTGVLDPLLNLVPRVALAFVFSLLNEYMLKKTNMLLFILSSENRMDSWVTMNKEGMYSLIGYFTIFLFGQSFGSFVLTSYPTKNNLMLIGKIRVTRRTSTRLTVTTTQGLIIASFFYQIVFTLVESSKFTTSISRRLANFPYILWVVSYNSTLLLGYHLIDKYIPHASNKESFLLDSINNNGLLIFLLGNLLTGLVNMTINTLKVSNTVAVGVLILYSSAWTAVAIYLNRRKVYIKL</sequence>
<keyword evidence="8" id="KW-0256">Endoplasmic reticulum</keyword>
<dbReference type="GO" id="GO:0006506">
    <property type="term" value="P:GPI anchor biosynthetic process"/>
    <property type="evidence" value="ECO:0007669"/>
    <property type="project" value="UniProtKB-UniPathway"/>
</dbReference>
<keyword evidence="4 8" id="KW-0337">GPI-anchor biosynthesis</keyword>
<dbReference type="PIRSF" id="PIRSF017321">
    <property type="entry name" value="GWT1"/>
    <property type="match status" value="1"/>
</dbReference>
<feature type="transmembrane region" description="Helical" evidence="8">
    <location>
        <begin position="49"/>
        <end position="68"/>
    </location>
</feature>
<proteinExistence type="inferred from homology"/>
<comment type="subcellular location">
    <subcellularLocation>
        <location evidence="1 8">Endoplasmic reticulum membrane</location>
        <topology evidence="1 8">Multi-pass membrane protein</topology>
    </subcellularLocation>
</comment>
<feature type="transmembrane region" description="Helical" evidence="8">
    <location>
        <begin position="250"/>
        <end position="268"/>
    </location>
</feature>
<feature type="transmembrane region" description="Helical" evidence="8">
    <location>
        <begin position="360"/>
        <end position="379"/>
    </location>
</feature>
<dbReference type="GO" id="GO:0005789">
    <property type="term" value="C:endoplasmic reticulum membrane"/>
    <property type="evidence" value="ECO:0007669"/>
    <property type="project" value="UniProtKB-SubCell"/>
</dbReference>
<evidence type="ECO:0000256" key="6">
    <source>
        <dbReference type="ARBA" id="ARBA00022989"/>
    </source>
</evidence>
<dbReference type="PANTHER" id="PTHR20661:SF0">
    <property type="entry name" value="PHOSPHATIDYLINOSITOL-GLYCAN BIOSYNTHESIS CLASS W PROTEIN"/>
    <property type="match status" value="1"/>
</dbReference>
<comment type="function">
    <text evidence="8">A acetyltransferase, which acetylates the inositol ring of phosphatidylinositol during biosynthesis of GPI-anchor.</text>
</comment>
<dbReference type="PANTHER" id="PTHR20661">
    <property type="entry name" value="PHOSPHATIDYLINOSITOL-GLYCAN BIOSYNTHESIS CLASS W PROTEIN"/>
    <property type="match status" value="1"/>
</dbReference>
<dbReference type="Pfam" id="PF06423">
    <property type="entry name" value="GWT1"/>
    <property type="match status" value="1"/>
</dbReference>
<dbReference type="GO" id="GO:0072659">
    <property type="term" value="P:protein localization to plasma membrane"/>
    <property type="evidence" value="ECO:0007669"/>
    <property type="project" value="TreeGrafter"/>
</dbReference>
<keyword evidence="8" id="KW-0808">Transferase</keyword>
<dbReference type="STRING" id="379508.A5DUI0"/>
<feature type="transmembrane region" description="Helical" evidence="8">
    <location>
        <begin position="399"/>
        <end position="419"/>
    </location>
</feature>
<feature type="transmembrane region" description="Helical" evidence="8">
    <location>
        <begin position="275"/>
        <end position="298"/>
    </location>
</feature>
<dbReference type="FunCoup" id="A5DUI0">
    <property type="interactions" value="544"/>
</dbReference>
<protein>
    <recommendedName>
        <fullName evidence="8">GPI-anchored wall transfer protein</fullName>
        <ecNumber evidence="8">2.3.-.-</ecNumber>
    </recommendedName>
</protein>
<reference evidence="9 10" key="1">
    <citation type="journal article" date="2009" name="Nature">
        <title>Evolution of pathogenicity and sexual reproduction in eight Candida genomes.</title>
        <authorList>
            <person name="Butler G."/>
            <person name="Rasmussen M.D."/>
            <person name="Lin M.F."/>
            <person name="Santos M.A."/>
            <person name="Sakthikumar S."/>
            <person name="Munro C.A."/>
            <person name="Rheinbay E."/>
            <person name="Grabherr M."/>
            <person name="Forche A."/>
            <person name="Reedy J.L."/>
            <person name="Agrafioti I."/>
            <person name="Arnaud M.B."/>
            <person name="Bates S."/>
            <person name="Brown A.J."/>
            <person name="Brunke S."/>
            <person name="Costanzo M.C."/>
            <person name="Fitzpatrick D.A."/>
            <person name="de Groot P.W."/>
            <person name="Harris D."/>
            <person name="Hoyer L.L."/>
            <person name="Hube B."/>
            <person name="Klis F.M."/>
            <person name="Kodira C."/>
            <person name="Lennard N."/>
            <person name="Logue M.E."/>
            <person name="Martin R."/>
            <person name="Neiman A.M."/>
            <person name="Nikolaou E."/>
            <person name="Quail M.A."/>
            <person name="Quinn J."/>
            <person name="Santos M.C."/>
            <person name="Schmitzberger F.F."/>
            <person name="Sherlock G."/>
            <person name="Shah P."/>
            <person name="Silverstein K.A."/>
            <person name="Skrzypek M.S."/>
            <person name="Soll D."/>
            <person name="Staggs R."/>
            <person name="Stansfield I."/>
            <person name="Stumpf M.P."/>
            <person name="Sudbery P.E."/>
            <person name="Srikantha T."/>
            <person name="Zeng Q."/>
            <person name="Berman J."/>
            <person name="Berriman M."/>
            <person name="Heitman J."/>
            <person name="Gow N.A."/>
            <person name="Lorenz M.C."/>
            <person name="Birren B.W."/>
            <person name="Kellis M."/>
            <person name="Cuomo C.A."/>
        </authorList>
    </citation>
    <scope>NUCLEOTIDE SEQUENCE [LARGE SCALE GENOMIC DNA]</scope>
    <source>
        <strain evidence="10">ATCC 11503 / BCRC 21390 / CBS 2605 / JCM 1781 / NBRC 1676 / NRRL YB-4239</strain>
    </source>
</reference>
<evidence type="ECO:0000256" key="3">
    <source>
        <dbReference type="ARBA" id="ARBA00007559"/>
    </source>
</evidence>
<evidence type="ECO:0000256" key="1">
    <source>
        <dbReference type="ARBA" id="ARBA00004477"/>
    </source>
</evidence>
<evidence type="ECO:0000256" key="7">
    <source>
        <dbReference type="ARBA" id="ARBA00023136"/>
    </source>
</evidence>
<dbReference type="UniPathway" id="UPA00196"/>
<keyword evidence="7 8" id="KW-0472">Membrane</keyword>
<evidence type="ECO:0000313" key="10">
    <source>
        <dbReference type="Proteomes" id="UP000001996"/>
    </source>
</evidence>
<dbReference type="eggNOG" id="KOG0411">
    <property type="taxonomic scope" value="Eukaryota"/>
</dbReference>
<dbReference type="GeneID" id="5235325"/>
<gene>
    <name evidence="9" type="ORF">LELG_01016</name>
</gene>
<dbReference type="EC" id="2.3.-.-" evidence="8"/>
<dbReference type="InterPro" id="IPR009447">
    <property type="entry name" value="PIGW/GWT1"/>
</dbReference>
<dbReference type="KEGG" id="lel:PVL30_000981"/>
<dbReference type="Proteomes" id="UP000001996">
    <property type="component" value="Unassembled WGS sequence"/>
</dbReference>
<feature type="transmembrane region" description="Helical" evidence="8">
    <location>
        <begin position="468"/>
        <end position="487"/>
    </location>
</feature>
<evidence type="ECO:0000256" key="8">
    <source>
        <dbReference type="RuleBase" id="RU280819"/>
    </source>
</evidence>
<organism evidence="9 10">
    <name type="scientific">Lodderomyces elongisporus (strain ATCC 11503 / CBS 2605 / JCM 1781 / NBRC 1676 / NRRL YB-4239)</name>
    <name type="common">Yeast</name>
    <name type="synonym">Saccharomyces elongisporus</name>
    <dbReference type="NCBI Taxonomy" id="379508"/>
    <lineage>
        <taxon>Eukaryota</taxon>
        <taxon>Fungi</taxon>
        <taxon>Dikarya</taxon>
        <taxon>Ascomycota</taxon>
        <taxon>Saccharomycotina</taxon>
        <taxon>Pichiomycetes</taxon>
        <taxon>Debaryomycetaceae</taxon>
        <taxon>Candida/Lodderomyces clade</taxon>
        <taxon>Lodderomyces</taxon>
    </lineage>
</organism>
<accession>A5DUI0</accession>
<dbReference type="InParanoid" id="A5DUI0"/>
<dbReference type="OMA" id="GLYVMQP"/>
<dbReference type="GO" id="GO:0032216">
    <property type="term" value="F:glucosaminyl-phosphatidylinositol O-acyltransferase activity"/>
    <property type="evidence" value="ECO:0007669"/>
    <property type="project" value="EnsemblFungi"/>
</dbReference>
<comment type="similarity">
    <text evidence="3 8">Belongs to the PIGW family.</text>
</comment>
<name>A5DUI0_LODEL</name>
<evidence type="ECO:0000256" key="5">
    <source>
        <dbReference type="ARBA" id="ARBA00022692"/>
    </source>
</evidence>
<comment type="pathway">
    <text evidence="2 8">Glycolipid biosynthesis; glycosylphosphatidylinositol-anchor biosynthesis.</text>
</comment>
<dbReference type="OrthoDB" id="15270at2759"/>
<feature type="transmembrane region" description="Helical" evidence="8">
    <location>
        <begin position="74"/>
        <end position="92"/>
    </location>
</feature>
<evidence type="ECO:0000313" key="9">
    <source>
        <dbReference type="EMBL" id="EDK42838.1"/>
    </source>
</evidence>
<dbReference type="EMBL" id="CH981524">
    <property type="protein sequence ID" value="EDK42838.1"/>
    <property type="molecule type" value="Genomic_DNA"/>
</dbReference>
<feature type="transmembrane region" description="Helical" evidence="8">
    <location>
        <begin position="142"/>
        <end position="159"/>
    </location>
</feature>
<keyword evidence="8" id="KW-0012">Acyltransferase</keyword>
<feature type="transmembrane region" description="Helical" evidence="8">
    <location>
        <begin position="318"/>
        <end position="339"/>
    </location>
</feature>
<dbReference type="AlphaFoldDB" id="A5DUI0"/>
<keyword evidence="6 8" id="KW-1133">Transmembrane helix</keyword>
<keyword evidence="5 8" id="KW-0812">Transmembrane</keyword>
<dbReference type="HOGENOM" id="CLU_020802_2_2_1"/>
<dbReference type="VEuPathDB" id="FungiDB:LELG_01016"/>
<keyword evidence="10" id="KW-1185">Reference proteome</keyword>
<feature type="transmembrane region" description="Helical" evidence="8">
    <location>
        <begin position="210"/>
        <end position="230"/>
    </location>
</feature>
<feature type="transmembrane region" description="Helical" evidence="8">
    <location>
        <begin position="171"/>
        <end position="189"/>
    </location>
</feature>
<evidence type="ECO:0000256" key="4">
    <source>
        <dbReference type="ARBA" id="ARBA00022502"/>
    </source>
</evidence>
<feature type="transmembrane region" description="Helical" evidence="8">
    <location>
        <begin position="440"/>
        <end position="462"/>
    </location>
</feature>
<feature type="transmembrane region" description="Helical" evidence="8">
    <location>
        <begin position="20"/>
        <end position="37"/>
    </location>
</feature>